<evidence type="ECO:0000259" key="2">
    <source>
        <dbReference type="PROSITE" id="PS50164"/>
    </source>
</evidence>
<dbReference type="RefSeq" id="XP_038066508.1">
    <property type="nucleotide sequence ID" value="XM_038210580.1"/>
</dbReference>
<evidence type="ECO:0000256" key="1">
    <source>
        <dbReference type="SAM" id="MobiDB-lite"/>
    </source>
</evidence>
<dbReference type="OrthoDB" id="10060112at2759"/>
<dbReference type="CDD" id="cd10442">
    <property type="entry name" value="GIY-YIG_PLEs"/>
    <property type="match status" value="1"/>
</dbReference>
<evidence type="ECO:0008006" key="6">
    <source>
        <dbReference type="Google" id="ProtNLM"/>
    </source>
</evidence>
<evidence type="ECO:0000259" key="3">
    <source>
        <dbReference type="PROSITE" id="PS50878"/>
    </source>
</evidence>
<reference evidence="4" key="1">
    <citation type="submission" date="2022-11" db="UniProtKB">
        <authorList>
            <consortium name="EnsemblMetazoa"/>
        </authorList>
    </citation>
    <scope>IDENTIFICATION</scope>
</reference>
<dbReference type="GeneID" id="119736566"/>
<dbReference type="InterPro" id="IPR000305">
    <property type="entry name" value="GIY-YIG_endonuc"/>
</dbReference>
<dbReference type="Pfam" id="PF26215">
    <property type="entry name" value="HTH_animal"/>
    <property type="match status" value="1"/>
</dbReference>
<evidence type="ECO:0000313" key="4">
    <source>
        <dbReference type="EnsemblMetazoa" id="XP_038066508.1"/>
    </source>
</evidence>
<name>A0A914AS75_PATMI</name>
<dbReference type="PANTHER" id="PTHR21301">
    <property type="entry name" value="REVERSE TRANSCRIPTASE"/>
    <property type="match status" value="1"/>
</dbReference>
<accession>A0A914AS75</accession>
<dbReference type="PROSITE" id="PS50878">
    <property type="entry name" value="RT_POL"/>
    <property type="match status" value="1"/>
</dbReference>
<keyword evidence="5" id="KW-1185">Reference proteome</keyword>
<protein>
    <recommendedName>
        <fullName evidence="6">Reverse transcriptase domain-containing protein</fullName>
    </recommendedName>
</protein>
<sequence>MQPTDYDKISALTDKSVSHTFHATQRKQIRKFQRLISCGKKRMDRASRNTSTNKGNNDDMNKANSVINLSQRQLSKTESNVLALGMNFATTPSKIPVEEFIQSIEPSIRKMDKEKADNIRIQIHQVLKHSKPPKSNITRLEHQAINSLRNDSSIHILKADKGNATVIMDRTEYDHKVQDILNTDTYTCLKKNPIPAVERKVAAKLLSLNRSSALPTPLYRHLRPSSSKCPRFFGQPKIHKPDKPLRPIVSSRGSPTYNLAQHLTKLLHPLVGKTPHHVPNSAGFINTIKGIKLQSADMLVSFDVKSLFTNVPTEEACLVTKSILEQDGTLTERTSLTPDQIYDLLLTCVKSTYFQWRDNYYQQASGTPMGSPISPVLANIFMEDFEQKTLATAQFQPKLWLRYVDDTFIIWPHGPDKLDGFLRHLNQQHPSIQFTMETETSDSLPFLDVLISKRADGSLGHSVYRKPTHTDRYLNARSFHPPSVKTSVNRTLLRRAHIISDDEHLQSELKHLNKVLRDNGYRPKNHSLAPDSSMSQTLNTPDMPVAVLPYIGHASHKIQRILREANIKVYYRTRNKLETKLYTHKDKHNPRSQAGVYRIPCSCGKVYIGETGRDLTTRLKEHIAHGRRGELDKSAIVKHSADLDHVVDWEQAEIIAPEKHWYTRRIREAIEIHKHDTVPQDIGYFISHIWHSLVDPGIDLAHIFGSVHLQLVDPVIDLAHIFGSVHLQLVDPVMDLAHIFGSVHLQVTI</sequence>
<dbReference type="SUPFAM" id="SSF56672">
    <property type="entry name" value="DNA/RNA polymerases"/>
    <property type="match status" value="1"/>
</dbReference>
<dbReference type="InterPro" id="IPR000477">
    <property type="entry name" value="RT_dom"/>
</dbReference>
<proteinExistence type="predicted"/>
<dbReference type="PROSITE" id="PS50164">
    <property type="entry name" value="GIY_YIG"/>
    <property type="match status" value="1"/>
</dbReference>
<feature type="domain" description="GIY-YIG" evidence="2">
    <location>
        <begin position="592"/>
        <end position="672"/>
    </location>
</feature>
<dbReference type="CDD" id="cd00304">
    <property type="entry name" value="RT_like"/>
    <property type="match status" value="1"/>
</dbReference>
<dbReference type="Pfam" id="PF00078">
    <property type="entry name" value="RVT_1"/>
    <property type="match status" value="1"/>
</dbReference>
<dbReference type="InterPro" id="IPR043502">
    <property type="entry name" value="DNA/RNA_pol_sf"/>
</dbReference>
<evidence type="ECO:0000313" key="5">
    <source>
        <dbReference type="Proteomes" id="UP000887568"/>
    </source>
</evidence>
<dbReference type="EnsemblMetazoa" id="XM_038210580.1">
    <property type="protein sequence ID" value="XP_038066508.1"/>
    <property type="gene ID" value="LOC119736566"/>
</dbReference>
<dbReference type="AlphaFoldDB" id="A0A914AS75"/>
<dbReference type="Proteomes" id="UP000887568">
    <property type="component" value="Unplaced"/>
</dbReference>
<dbReference type="InterPro" id="IPR058912">
    <property type="entry name" value="HTH_animal"/>
</dbReference>
<dbReference type="OMA" id="TINDKWI"/>
<dbReference type="PANTHER" id="PTHR21301:SF11">
    <property type="entry name" value="GIY-YIG DOMAIN-CONTAINING PROTEIN"/>
    <property type="match status" value="1"/>
</dbReference>
<organism evidence="4 5">
    <name type="scientific">Patiria miniata</name>
    <name type="common">Bat star</name>
    <name type="synonym">Asterina miniata</name>
    <dbReference type="NCBI Taxonomy" id="46514"/>
    <lineage>
        <taxon>Eukaryota</taxon>
        <taxon>Metazoa</taxon>
        <taxon>Echinodermata</taxon>
        <taxon>Eleutherozoa</taxon>
        <taxon>Asterozoa</taxon>
        <taxon>Asteroidea</taxon>
        <taxon>Valvatacea</taxon>
        <taxon>Valvatida</taxon>
        <taxon>Asterinidae</taxon>
        <taxon>Patiria</taxon>
    </lineage>
</organism>
<feature type="region of interest" description="Disordered" evidence="1">
    <location>
        <begin position="41"/>
        <end position="62"/>
    </location>
</feature>
<feature type="domain" description="Reverse transcriptase" evidence="3">
    <location>
        <begin position="202"/>
        <end position="463"/>
    </location>
</feature>